<dbReference type="EMBL" id="MPPL01000001">
    <property type="protein sequence ID" value="OKS85388.1"/>
    <property type="molecule type" value="Genomic_DNA"/>
</dbReference>
<reference evidence="1 2" key="1">
    <citation type="submission" date="2016-11" db="EMBL/GenBank/DDBJ databases">
        <title>Whole Genome Sequencing of Mucilaginibacter polytrichastri RG4-7(T) isolated from the moss sample.</title>
        <authorList>
            <person name="Li Y."/>
        </authorList>
    </citation>
    <scope>NUCLEOTIDE SEQUENCE [LARGE SCALE GENOMIC DNA]</scope>
    <source>
        <strain evidence="1 2">RG4-7</strain>
    </source>
</reference>
<name>A0A1Q5ZUM7_9SPHI</name>
<evidence type="ECO:0000313" key="2">
    <source>
        <dbReference type="Proteomes" id="UP000186720"/>
    </source>
</evidence>
<proteinExistence type="predicted"/>
<gene>
    <name evidence="1" type="ORF">RG47T_0834</name>
</gene>
<accession>A0A1Q5ZUM7</accession>
<sequence length="38" mass="4525">MKNCARIENIIHEKLILQVFDQLGDIKSSRFGIFQKYQ</sequence>
<evidence type="ECO:0000313" key="1">
    <source>
        <dbReference type="EMBL" id="OKS85388.1"/>
    </source>
</evidence>
<protein>
    <submittedName>
        <fullName evidence="1">Uncharacterized protein</fullName>
    </submittedName>
</protein>
<organism evidence="1 2">
    <name type="scientific">Mucilaginibacter polytrichastri</name>
    <dbReference type="NCBI Taxonomy" id="1302689"/>
    <lineage>
        <taxon>Bacteria</taxon>
        <taxon>Pseudomonadati</taxon>
        <taxon>Bacteroidota</taxon>
        <taxon>Sphingobacteriia</taxon>
        <taxon>Sphingobacteriales</taxon>
        <taxon>Sphingobacteriaceae</taxon>
        <taxon>Mucilaginibacter</taxon>
    </lineage>
</organism>
<comment type="caution">
    <text evidence="1">The sequence shown here is derived from an EMBL/GenBank/DDBJ whole genome shotgun (WGS) entry which is preliminary data.</text>
</comment>
<dbReference type="Proteomes" id="UP000186720">
    <property type="component" value="Unassembled WGS sequence"/>
</dbReference>
<dbReference type="AlphaFoldDB" id="A0A1Q5ZUM7"/>
<keyword evidence="2" id="KW-1185">Reference proteome</keyword>